<evidence type="ECO:0000256" key="1">
    <source>
        <dbReference type="SAM" id="MobiDB-lite"/>
    </source>
</evidence>
<evidence type="ECO:0008006" key="4">
    <source>
        <dbReference type="Google" id="ProtNLM"/>
    </source>
</evidence>
<gene>
    <name evidence="2" type="ORF">AK812_SmicGene12490</name>
</gene>
<feature type="region of interest" description="Disordered" evidence="1">
    <location>
        <begin position="176"/>
        <end position="207"/>
    </location>
</feature>
<sequence>MDTVPRRRRGSAPTAGELEEEAAAHDQNYQAALSQAGGLQESSVGPRGGEASPGTLESGGAMGLTDPGNLPVANPFHSEKVKTEVQLLRHRPGSLDEDAAKIRTEVDESALGNASWTGGLGEPDYMSMMGPAGAASVDFPGSPDEGSLDARGSMGQSSVAGGPVPRVARVEPVEHGFASTEVRDGSWKHGRPTEEPQASGRAGHDATFEGVKEEPEAVGADDPRELIPAREDRLSRVEALLSQVLEENQALRRLAVDPSSVVAGFDVYRSGGTAAAKASAKGKAKAKVRTSDEWDCSHERYPELVNWINFSESLGVPQPQLLPFGVAIHARKYLGHVDKPRYKLVGKRSPGSWYLGGVLISGLIPVQRLGLTKEELYASGAESLTVKVAITFAARHKHWKGVTIDVKSAFLYAPIRSDAKGTDERIVVKPPYLLVELGLLNKDDRWWVRKALYGLPTSPRDWGRYRDAEFQKVRITWQGCEYCLEQTKSDDALWLLRTLDANGMGSIEGVLVVYVDDLALFAPEGLAKEFIQAIQMRLLSGPSHVGGKLWVTFRVIQEDSIISLMGDNEAAIRIEAGLLHVSHLPGLAMLAAIPQVTGQPLQAKLIQEELRVGLTLGEVFPFLALAGMWSFSLWGLEKGDNGFRSQPRRF</sequence>
<dbReference type="OrthoDB" id="430476at2759"/>
<dbReference type="AlphaFoldDB" id="A0A1Q9EAI0"/>
<evidence type="ECO:0000313" key="2">
    <source>
        <dbReference type="EMBL" id="OLQ04408.1"/>
    </source>
</evidence>
<evidence type="ECO:0000313" key="3">
    <source>
        <dbReference type="Proteomes" id="UP000186817"/>
    </source>
</evidence>
<keyword evidence="3" id="KW-1185">Reference proteome</keyword>
<dbReference type="Proteomes" id="UP000186817">
    <property type="component" value="Unassembled WGS sequence"/>
</dbReference>
<feature type="compositionally biased region" description="Basic residues" evidence="1">
    <location>
        <begin position="1"/>
        <end position="10"/>
    </location>
</feature>
<feature type="region of interest" description="Disordered" evidence="1">
    <location>
        <begin position="136"/>
        <end position="163"/>
    </location>
</feature>
<dbReference type="EMBL" id="LSRX01000211">
    <property type="protein sequence ID" value="OLQ04408.1"/>
    <property type="molecule type" value="Genomic_DNA"/>
</dbReference>
<reference evidence="2 3" key="1">
    <citation type="submission" date="2016-02" db="EMBL/GenBank/DDBJ databases">
        <title>Genome analysis of coral dinoflagellate symbionts highlights evolutionary adaptations to a symbiotic lifestyle.</title>
        <authorList>
            <person name="Aranda M."/>
            <person name="Li Y."/>
            <person name="Liew Y.J."/>
            <person name="Baumgarten S."/>
            <person name="Simakov O."/>
            <person name="Wilson M."/>
            <person name="Piel J."/>
            <person name="Ashoor H."/>
            <person name="Bougouffa S."/>
            <person name="Bajic V.B."/>
            <person name="Ryu T."/>
            <person name="Ravasi T."/>
            <person name="Bayer T."/>
            <person name="Micklem G."/>
            <person name="Kim H."/>
            <person name="Bhak J."/>
            <person name="Lajeunesse T.C."/>
            <person name="Voolstra C.R."/>
        </authorList>
    </citation>
    <scope>NUCLEOTIDE SEQUENCE [LARGE SCALE GENOMIC DNA]</scope>
    <source>
        <strain evidence="2 3">CCMP2467</strain>
    </source>
</reference>
<feature type="compositionally biased region" description="Basic and acidic residues" evidence="1">
    <location>
        <begin position="181"/>
        <end position="194"/>
    </location>
</feature>
<comment type="caution">
    <text evidence="2">The sequence shown here is derived from an EMBL/GenBank/DDBJ whole genome shotgun (WGS) entry which is preliminary data.</text>
</comment>
<protein>
    <recommendedName>
        <fullName evidence="4">Copia protein</fullName>
    </recommendedName>
</protein>
<organism evidence="2 3">
    <name type="scientific">Symbiodinium microadriaticum</name>
    <name type="common">Dinoflagellate</name>
    <name type="synonym">Zooxanthella microadriatica</name>
    <dbReference type="NCBI Taxonomy" id="2951"/>
    <lineage>
        <taxon>Eukaryota</taxon>
        <taxon>Sar</taxon>
        <taxon>Alveolata</taxon>
        <taxon>Dinophyceae</taxon>
        <taxon>Suessiales</taxon>
        <taxon>Symbiodiniaceae</taxon>
        <taxon>Symbiodinium</taxon>
    </lineage>
</organism>
<accession>A0A1Q9EAI0</accession>
<feature type="region of interest" description="Disordered" evidence="1">
    <location>
        <begin position="1"/>
        <end position="78"/>
    </location>
</feature>
<name>A0A1Q9EAI0_SYMMI</name>
<proteinExistence type="predicted"/>